<dbReference type="PROSITE" id="PS50837">
    <property type="entry name" value="NACHT"/>
    <property type="match status" value="1"/>
</dbReference>
<comment type="caution">
    <text evidence="4">The sequence shown here is derived from an EMBL/GenBank/DDBJ whole genome shotgun (WGS) entry which is preliminary data.</text>
</comment>
<keyword evidence="2" id="KW-0067">ATP-binding</keyword>
<sequence>MEPAVVGARLASSAVAPLVKKLFVTEGPGAGLVDKPVRVSARLSFRGEKRTLTERDLVKIAAELVRRAVDTGEPPVAPEEERAVVDALAKTLHALGDLDMSDMSAVQLGHRNLSRLLRRTADDPSILLSADASVLYHRLLDTACLHILHFFTQRSDFVARSLVEQARGNAELIAKVDELIARTPRQDMPDVAFERRYAQYVAEKHAKLTIVGLDLSSAEASWPLDTAYLSLQAVRRRDEAGPEGELTGIGFEGELTGLGFEGEPVTTPVDTNRIFTGQDRVLLRGTAGSGKTTLVQWLAVSAARQELPDGMDALRGRVPFVLPLRSVMRAAGLPLPGDFLGAVHNPLHTAQPDGWADRVLRAGRGLLLVDGLDEIPERDRARTRQWLGDLLIAYPGNLWLVTSRHSAVADGWLAGQGFGELVLAPMSRNDVASFVDRWHDAARATCRTAERAAELDRFQAALHIAVRTKRDLGRLVTNPLMCAMVCALHRARNGYLPPGRKELYEEALRMLLTRRDAERDIHAPGDIQLTEEPQIQLLQRLAYWLIRNGRTELDRTRAERIVADALPSVPSAAGQGDAARIFGHLLLRSGLLREPTVGTVEFVHRTFQDYLGAKAVVEEWDVGLLTRNAVDTQWEDVVRMAVAHARPRERAEILRDLLAHGDAAAEAAVRARVHLLATACLEHATELDPGVRRAVEERTAALIPPRTPQQARELAAIGPLVLELLPGPEELTAAEATTVVTTASHIDSDAALSFLSRFRSHPALPVRSQLVWAWPRFDTRRYADEVLAHLGRDDLYFTAPTPAHLSVLRELGGRPRLEIRDRATLDALPAYARATRLTHLTIRNVASLRDVHFLRDLPDPPDLRDLQISDCPSLTDLSALARLPLEYLSLAVLRKCRALPSLRDLHGLKTLLLNAPDVPLRLAGLSPDAPLRTLVVSSVDSGHGGGLRGISAWPTLRRLLLGGLSDAPRSEDEWTELATLPELRQLHIDDRSPARCPADLALPGVESVRLHCSGDGHPDLARVARHFPGLTDLELAPLHGDLSGLDLSPLACLPGLEVVLLPPRTPGLRGTDRLPDAVRVVTRPGLVASPPLRS</sequence>
<dbReference type="InterPro" id="IPR027417">
    <property type="entry name" value="P-loop_NTPase"/>
</dbReference>
<dbReference type="SUPFAM" id="SSF52540">
    <property type="entry name" value="P-loop containing nucleoside triphosphate hydrolases"/>
    <property type="match status" value="1"/>
</dbReference>
<dbReference type="PANTHER" id="PTHR46844:SF1">
    <property type="entry name" value="SLR5058 PROTEIN"/>
    <property type="match status" value="1"/>
</dbReference>
<proteinExistence type="predicted"/>
<gene>
    <name evidence="4" type="ORF">GCU69_19545</name>
</gene>
<dbReference type="InterPro" id="IPR054547">
    <property type="entry name" value="NNH1"/>
</dbReference>
<dbReference type="Pfam" id="PF22733">
    <property type="entry name" value="NNH1"/>
    <property type="match status" value="1"/>
</dbReference>
<reference evidence="4 5" key="1">
    <citation type="submission" date="2019-10" db="EMBL/GenBank/DDBJ databases">
        <title>Streptomyces tenebrisbrunneis sp.nov., an endogenous actinomycete isolated from of Lycium ruthenicum.</title>
        <authorList>
            <person name="Ma L."/>
        </authorList>
    </citation>
    <scope>NUCLEOTIDE SEQUENCE [LARGE SCALE GENOMIC DNA]</scope>
    <source>
        <strain evidence="4 5">TRM 66187</strain>
    </source>
</reference>
<protein>
    <submittedName>
        <fullName evidence="4">NACHT domain-containing protein</fullName>
    </submittedName>
</protein>
<dbReference type="Gene3D" id="3.40.50.300">
    <property type="entry name" value="P-loop containing nucleotide triphosphate hydrolases"/>
    <property type="match status" value="1"/>
</dbReference>
<dbReference type="InterPro" id="IPR032675">
    <property type="entry name" value="LRR_dom_sf"/>
</dbReference>
<dbReference type="Proteomes" id="UP000621266">
    <property type="component" value="Unassembled WGS sequence"/>
</dbReference>
<dbReference type="RefSeq" id="WP_156206729.1">
    <property type="nucleotide sequence ID" value="NZ_WHPN01000315.1"/>
</dbReference>
<accession>A0ABQ7FFS5</accession>
<name>A0ABQ7FFS5_9ACTN</name>
<dbReference type="Gene3D" id="3.80.10.10">
    <property type="entry name" value="Ribonuclease Inhibitor"/>
    <property type="match status" value="1"/>
</dbReference>
<dbReference type="PANTHER" id="PTHR46844">
    <property type="entry name" value="SLR5058 PROTEIN"/>
    <property type="match status" value="1"/>
</dbReference>
<evidence type="ECO:0000256" key="2">
    <source>
        <dbReference type="ARBA" id="ARBA00022840"/>
    </source>
</evidence>
<dbReference type="EMBL" id="WHPN01000315">
    <property type="protein sequence ID" value="KAF4407432.1"/>
    <property type="molecule type" value="Genomic_DNA"/>
</dbReference>
<evidence type="ECO:0000313" key="4">
    <source>
        <dbReference type="EMBL" id="KAF4407432.1"/>
    </source>
</evidence>
<feature type="domain" description="NACHT" evidence="3">
    <location>
        <begin position="279"/>
        <end position="618"/>
    </location>
</feature>
<keyword evidence="1" id="KW-0547">Nucleotide-binding</keyword>
<dbReference type="InterPro" id="IPR007111">
    <property type="entry name" value="NACHT_NTPase"/>
</dbReference>
<evidence type="ECO:0000313" key="5">
    <source>
        <dbReference type="Proteomes" id="UP000621266"/>
    </source>
</evidence>
<keyword evidence="5" id="KW-1185">Reference proteome</keyword>
<evidence type="ECO:0000259" key="3">
    <source>
        <dbReference type="PROSITE" id="PS50837"/>
    </source>
</evidence>
<dbReference type="SUPFAM" id="SSF52058">
    <property type="entry name" value="L domain-like"/>
    <property type="match status" value="1"/>
</dbReference>
<evidence type="ECO:0000256" key="1">
    <source>
        <dbReference type="ARBA" id="ARBA00022741"/>
    </source>
</evidence>
<dbReference type="Pfam" id="PF05729">
    <property type="entry name" value="NACHT"/>
    <property type="match status" value="1"/>
</dbReference>
<organism evidence="4 5">
    <name type="scientific">Streptomyces lycii</name>
    <dbReference type="NCBI Taxonomy" id="2654337"/>
    <lineage>
        <taxon>Bacteria</taxon>
        <taxon>Bacillati</taxon>
        <taxon>Actinomycetota</taxon>
        <taxon>Actinomycetes</taxon>
        <taxon>Kitasatosporales</taxon>
        <taxon>Streptomycetaceae</taxon>
        <taxon>Streptomyces</taxon>
    </lineage>
</organism>